<dbReference type="EMBL" id="NAJO01000024">
    <property type="protein sequence ID" value="OQO03623.1"/>
    <property type="molecule type" value="Genomic_DNA"/>
</dbReference>
<keyword evidence="2" id="KW-1185">Reference proteome</keyword>
<dbReference type="AlphaFoldDB" id="A0A1V8SWT9"/>
<dbReference type="InParanoid" id="A0A1V8SWT9"/>
<dbReference type="OrthoDB" id="3899223at2759"/>
<comment type="caution">
    <text evidence="1">The sequence shown here is derived from an EMBL/GenBank/DDBJ whole genome shotgun (WGS) entry which is preliminary data.</text>
</comment>
<evidence type="ECO:0000313" key="1">
    <source>
        <dbReference type="EMBL" id="OQO03623.1"/>
    </source>
</evidence>
<organism evidence="1 2">
    <name type="scientific">Cryoendolithus antarcticus</name>
    <dbReference type="NCBI Taxonomy" id="1507870"/>
    <lineage>
        <taxon>Eukaryota</taxon>
        <taxon>Fungi</taxon>
        <taxon>Dikarya</taxon>
        <taxon>Ascomycota</taxon>
        <taxon>Pezizomycotina</taxon>
        <taxon>Dothideomycetes</taxon>
        <taxon>Dothideomycetidae</taxon>
        <taxon>Cladosporiales</taxon>
        <taxon>Cladosporiaceae</taxon>
        <taxon>Cryoendolithus</taxon>
    </lineage>
</organism>
<reference evidence="2" key="1">
    <citation type="submission" date="2017-03" db="EMBL/GenBank/DDBJ databases">
        <title>Genomes of endolithic fungi from Antarctica.</title>
        <authorList>
            <person name="Coleine C."/>
            <person name="Masonjones S."/>
            <person name="Stajich J.E."/>
        </authorList>
    </citation>
    <scope>NUCLEOTIDE SEQUENCE [LARGE SCALE GENOMIC DNA]</scope>
    <source>
        <strain evidence="2">CCFEE 5527</strain>
    </source>
</reference>
<evidence type="ECO:0008006" key="3">
    <source>
        <dbReference type="Google" id="ProtNLM"/>
    </source>
</evidence>
<sequence>MSLLVLPPEIRLQIYALLPEFRSSPHASIRVTSSSTQIPALCRTSRLLRQETLPLYAQSATFAIELTAGLDPQRLVSQELRGWLNALGPYGLARLSRLNFSRHWELSRPSRGQHHVGFYVFLIRDLTGLGAQASRRWQMNVGTYPIVKDLSGMRLQSVQLLERSVIARLQREDALADASRDPKVTIEAHGQQDFTRADFEYVIAAMDVIARHPFSTFEPQEEAKQRQLVAFEKMREELAAL</sequence>
<evidence type="ECO:0000313" key="2">
    <source>
        <dbReference type="Proteomes" id="UP000192596"/>
    </source>
</evidence>
<dbReference type="Proteomes" id="UP000192596">
    <property type="component" value="Unassembled WGS sequence"/>
</dbReference>
<accession>A0A1V8SWT9</accession>
<gene>
    <name evidence="1" type="ORF">B0A48_10288</name>
</gene>
<protein>
    <recommendedName>
        <fullName evidence="3">F-box domain-containing protein</fullName>
    </recommendedName>
</protein>
<name>A0A1V8SWT9_9PEZI</name>
<proteinExistence type="predicted"/>